<sequence>MFEHELFPGALFFCIDIYAFIASRYMVKAFIRLELIFNAGNVTFVASSNYLGIQQIKGEIFSVSVIVTMATEVAIGLAIVLAIYHNRKSIRIDEFDLLRRQ</sequence>
<gene>
    <name evidence="1" type="ORF">O6H91_22G058900</name>
</gene>
<reference evidence="2" key="1">
    <citation type="journal article" date="2024" name="Proc. Natl. Acad. Sci. U.S.A.">
        <title>Extraordinary preservation of gene collinearity over three hundred million years revealed in homosporous lycophytes.</title>
        <authorList>
            <person name="Li C."/>
            <person name="Wickell D."/>
            <person name="Kuo L.Y."/>
            <person name="Chen X."/>
            <person name="Nie B."/>
            <person name="Liao X."/>
            <person name="Peng D."/>
            <person name="Ji J."/>
            <person name="Jenkins J."/>
            <person name="Williams M."/>
            <person name="Shu S."/>
            <person name="Plott C."/>
            <person name="Barry K."/>
            <person name="Rajasekar S."/>
            <person name="Grimwood J."/>
            <person name="Han X."/>
            <person name="Sun S."/>
            <person name="Hou Z."/>
            <person name="He W."/>
            <person name="Dai G."/>
            <person name="Sun C."/>
            <person name="Schmutz J."/>
            <person name="Leebens-Mack J.H."/>
            <person name="Li F.W."/>
            <person name="Wang L."/>
        </authorList>
    </citation>
    <scope>NUCLEOTIDE SEQUENCE [LARGE SCALE GENOMIC DNA]</scope>
    <source>
        <strain evidence="2">cv. PW_Plant_1</strain>
    </source>
</reference>
<evidence type="ECO:0000313" key="2">
    <source>
        <dbReference type="Proteomes" id="UP001162992"/>
    </source>
</evidence>
<organism evidence="1 2">
    <name type="scientific">Diphasiastrum complanatum</name>
    <name type="common">Issler's clubmoss</name>
    <name type="synonym">Lycopodium complanatum</name>
    <dbReference type="NCBI Taxonomy" id="34168"/>
    <lineage>
        <taxon>Eukaryota</taxon>
        <taxon>Viridiplantae</taxon>
        <taxon>Streptophyta</taxon>
        <taxon>Embryophyta</taxon>
        <taxon>Tracheophyta</taxon>
        <taxon>Lycopodiopsida</taxon>
        <taxon>Lycopodiales</taxon>
        <taxon>Lycopodiaceae</taxon>
        <taxon>Lycopodioideae</taxon>
        <taxon>Diphasiastrum</taxon>
    </lineage>
</organism>
<protein>
    <submittedName>
        <fullName evidence="1">Uncharacterized protein</fullName>
    </submittedName>
</protein>
<keyword evidence="2" id="KW-1185">Reference proteome</keyword>
<proteinExistence type="predicted"/>
<comment type="caution">
    <text evidence="1">The sequence shown here is derived from an EMBL/GenBank/DDBJ whole genome shotgun (WGS) entry which is preliminary data.</text>
</comment>
<evidence type="ECO:0000313" key="1">
    <source>
        <dbReference type="EMBL" id="KAJ7516461.1"/>
    </source>
</evidence>
<dbReference type="Proteomes" id="UP001162992">
    <property type="component" value="Chromosome 22"/>
</dbReference>
<accession>A0ACC2AG48</accession>
<dbReference type="EMBL" id="CM055113">
    <property type="protein sequence ID" value="KAJ7516461.1"/>
    <property type="molecule type" value="Genomic_DNA"/>
</dbReference>
<name>A0ACC2AG48_DIPCM</name>